<dbReference type="CDD" id="cd23081">
    <property type="entry name" value="cpPDZ_EcRseP-like"/>
    <property type="match status" value="1"/>
</dbReference>
<evidence type="ECO:0000313" key="13">
    <source>
        <dbReference type="EMBL" id="URJ27495.1"/>
    </source>
</evidence>
<evidence type="ECO:0000256" key="9">
    <source>
        <dbReference type="ARBA" id="ARBA00023049"/>
    </source>
</evidence>
<feature type="transmembrane region" description="Helical" evidence="11">
    <location>
        <begin position="431"/>
        <end position="450"/>
    </location>
</feature>
<reference evidence="13" key="1">
    <citation type="submission" date="2022-05" db="EMBL/GenBank/DDBJ databases">
        <title>Impact of host demography and evolutionary history on endosymbiont molecular evolution: a test in carpenter ants (Genus Camponotus) and their Blochmannia endosymbionts.</title>
        <authorList>
            <person name="Manthey J.D."/>
            <person name="Giron J.C."/>
            <person name="Hruska J.P."/>
        </authorList>
    </citation>
    <scope>NUCLEOTIDE SEQUENCE</scope>
    <source>
        <strain evidence="13">C-049</strain>
    </source>
</reference>
<dbReference type="InterPro" id="IPR036034">
    <property type="entry name" value="PDZ_sf"/>
</dbReference>
<keyword evidence="7 11" id="KW-0862">Zinc</keyword>
<dbReference type="InterPro" id="IPR004387">
    <property type="entry name" value="Pept_M50_Zn"/>
</dbReference>
<dbReference type="Pfam" id="PF17820">
    <property type="entry name" value="PDZ_6"/>
    <property type="match status" value="1"/>
</dbReference>
<dbReference type="EMBL" id="CP097751">
    <property type="protein sequence ID" value="URJ27495.1"/>
    <property type="molecule type" value="Genomic_DNA"/>
</dbReference>
<dbReference type="GO" id="GO:0016020">
    <property type="term" value="C:membrane"/>
    <property type="evidence" value="ECO:0007669"/>
    <property type="project" value="UniProtKB-SubCell"/>
</dbReference>
<feature type="domain" description="PDZ" evidence="12">
    <location>
        <begin position="109"/>
        <end position="188"/>
    </location>
</feature>
<dbReference type="PANTHER" id="PTHR42837:SF2">
    <property type="entry name" value="MEMBRANE METALLOPROTEASE ARASP2, CHLOROPLASTIC-RELATED"/>
    <property type="match status" value="1"/>
</dbReference>
<feature type="transmembrane region" description="Helical" evidence="11">
    <location>
        <begin position="6"/>
        <end position="25"/>
    </location>
</feature>
<accession>A0AAE9I671</accession>
<dbReference type="SMART" id="SM00228">
    <property type="entry name" value="PDZ"/>
    <property type="match status" value="2"/>
</dbReference>
<dbReference type="NCBIfam" id="NF008046">
    <property type="entry name" value="PRK10779.1"/>
    <property type="match status" value="1"/>
</dbReference>
<keyword evidence="6 11" id="KW-0378">Hydrolase</keyword>
<evidence type="ECO:0000256" key="3">
    <source>
        <dbReference type="ARBA" id="ARBA00007931"/>
    </source>
</evidence>
<dbReference type="Pfam" id="PF02163">
    <property type="entry name" value="Peptidase_M50"/>
    <property type="match status" value="1"/>
</dbReference>
<keyword evidence="10 11" id="KW-0472">Membrane</keyword>
<dbReference type="RefSeq" id="WP_250249953.1">
    <property type="nucleotide sequence ID" value="NZ_CP097751.1"/>
</dbReference>
<dbReference type="KEGG" id="bhb:M9394_03010"/>
<evidence type="ECO:0000256" key="6">
    <source>
        <dbReference type="ARBA" id="ARBA00022801"/>
    </source>
</evidence>
<dbReference type="CDD" id="cd06163">
    <property type="entry name" value="S2P-M50_PDZ_RseP-like"/>
    <property type="match status" value="1"/>
</dbReference>
<evidence type="ECO:0000256" key="5">
    <source>
        <dbReference type="ARBA" id="ARBA00022692"/>
    </source>
</evidence>
<comment type="similarity">
    <text evidence="3 11">Belongs to the peptidase M50B family.</text>
</comment>
<evidence type="ECO:0000256" key="11">
    <source>
        <dbReference type="RuleBase" id="RU362031"/>
    </source>
</evidence>
<dbReference type="PANTHER" id="PTHR42837">
    <property type="entry name" value="REGULATOR OF SIGMA-E PROTEASE RSEP"/>
    <property type="match status" value="1"/>
</dbReference>
<dbReference type="GO" id="GO:0046872">
    <property type="term" value="F:metal ion binding"/>
    <property type="evidence" value="ECO:0007669"/>
    <property type="project" value="UniProtKB-KW"/>
</dbReference>
<dbReference type="GO" id="GO:0004222">
    <property type="term" value="F:metalloendopeptidase activity"/>
    <property type="evidence" value="ECO:0007669"/>
    <property type="project" value="InterPro"/>
</dbReference>
<feature type="domain" description="PDZ" evidence="12">
    <location>
        <begin position="215"/>
        <end position="284"/>
    </location>
</feature>
<dbReference type="InterPro" id="IPR001478">
    <property type="entry name" value="PDZ"/>
</dbReference>
<comment type="cofactor">
    <cofactor evidence="1 11">
        <name>Zn(2+)</name>
        <dbReference type="ChEBI" id="CHEBI:29105"/>
    </cofactor>
</comment>
<dbReference type="AlphaFoldDB" id="A0AAE9I671"/>
<dbReference type="Proteomes" id="UP001056323">
    <property type="component" value="Chromosome"/>
</dbReference>
<dbReference type="NCBIfam" id="TIGR00054">
    <property type="entry name" value="RIP metalloprotease RseP"/>
    <property type="match status" value="1"/>
</dbReference>
<proteinExistence type="inferred from homology"/>
<name>A0AAE9I671_9ENTR</name>
<evidence type="ECO:0000256" key="4">
    <source>
        <dbReference type="ARBA" id="ARBA00022670"/>
    </source>
</evidence>
<dbReference type="InterPro" id="IPR008915">
    <property type="entry name" value="Peptidase_M50"/>
</dbReference>
<evidence type="ECO:0000256" key="2">
    <source>
        <dbReference type="ARBA" id="ARBA00004141"/>
    </source>
</evidence>
<dbReference type="Gene3D" id="2.30.42.10">
    <property type="match status" value="2"/>
</dbReference>
<evidence type="ECO:0000256" key="10">
    <source>
        <dbReference type="ARBA" id="ARBA00023136"/>
    </source>
</evidence>
<organism evidence="13 14">
    <name type="scientific">Candidatus Blochmanniella camponoti</name>
    <dbReference type="NCBI Taxonomy" id="108080"/>
    <lineage>
        <taxon>Bacteria</taxon>
        <taxon>Pseudomonadati</taxon>
        <taxon>Pseudomonadota</taxon>
        <taxon>Gammaproteobacteria</taxon>
        <taxon>Enterobacterales</taxon>
        <taxon>Enterobacteriaceae</taxon>
        <taxon>ant endosymbionts</taxon>
        <taxon>Candidatus Blochmanniella</taxon>
    </lineage>
</organism>
<keyword evidence="4 13" id="KW-0645">Protease</keyword>
<evidence type="ECO:0000259" key="12">
    <source>
        <dbReference type="SMART" id="SM00228"/>
    </source>
</evidence>
<keyword evidence="5 11" id="KW-0812">Transmembrane</keyword>
<dbReference type="GO" id="GO:0006508">
    <property type="term" value="P:proteolysis"/>
    <property type="evidence" value="ECO:0007669"/>
    <property type="project" value="UniProtKB-KW"/>
</dbReference>
<evidence type="ECO:0000256" key="1">
    <source>
        <dbReference type="ARBA" id="ARBA00001947"/>
    </source>
</evidence>
<dbReference type="EC" id="3.4.24.-" evidence="11"/>
<keyword evidence="11" id="KW-0479">Metal-binding</keyword>
<dbReference type="InterPro" id="IPR041489">
    <property type="entry name" value="PDZ_6"/>
</dbReference>
<evidence type="ECO:0000256" key="7">
    <source>
        <dbReference type="ARBA" id="ARBA00022833"/>
    </source>
</evidence>
<gene>
    <name evidence="13" type="primary">rseP</name>
    <name evidence="13" type="ORF">M9394_03010</name>
</gene>
<dbReference type="SUPFAM" id="SSF50156">
    <property type="entry name" value="PDZ domain-like"/>
    <property type="match status" value="2"/>
</dbReference>
<feature type="transmembrane region" description="Helical" evidence="11">
    <location>
        <begin position="108"/>
        <end position="129"/>
    </location>
</feature>
<keyword evidence="8 11" id="KW-1133">Transmembrane helix</keyword>
<protein>
    <recommendedName>
        <fullName evidence="11">Zinc metalloprotease</fullName>
        <ecNumber evidence="11">3.4.24.-</ecNumber>
    </recommendedName>
</protein>
<evidence type="ECO:0000313" key="14">
    <source>
        <dbReference type="Proteomes" id="UP001056323"/>
    </source>
</evidence>
<feature type="transmembrane region" description="Helical" evidence="11">
    <location>
        <begin position="382"/>
        <end position="402"/>
    </location>
</feature>
<keyword evidence="9 11" id="KW-0482">Metalloprotease</keyword>
<comment type="subcellular location">
    <subcellularLocation>
        <location evidence="2">Membrane</location>
        <topology evidence="2">Multi-pass membrane protein</topology>
    </subcellularLocation>
</comment>
<sequence>MLLHLFWNLIAFILALSILITVHEYGHFVAARLLKVKVERFSIGFGPVLWSWRDSNDTEYVISAVLFGGYVKLFNTQKKIASCNEERNQSFDCKRIWKKSVIVVSGPMFNFLFSIVLYALVFMIGVPIYKPIIHSVIPNSIVAQSHVPSGVEIKSINNILTRDWDAVRLEILNSIGKEKIIISATPINSTHIQTYTINLSRNWFNKSTNNNDPIITLGILPFNTHVSPILSGIQPDSAAQRAGLKIGDKIISIDDQLIHNWESFITIIKNNPEKTFKIIVERKNKILNFSLTPDKKYLIPSDKAEGVIGVFPKITCIPKKHHTIHQYRLYPAILEACKKTWKLICLTTNTLFKLVTGDIRITHLSGPIAIAQGAGASAQSGVIYYLMFLSLISINLGIINLLPFPTLDGGHLFFFIIEKIKGKSISKETQSFGYIIGSIILTFMMCLAIFNDISRLW</sequence>
<evidence type="ECO:0000256" key="8">
    <source>
        <dbReference type="ARBA" id="ARBA00022989"/>
    </source>
</evidence>